<accession>A0ABU3DEB5</accession>
<protein>
    <submittedName>
        <fullName evidence="3">SDR family oxidoreductase</fullName>
    </submittedName>
</protein>
<dbReference type="PANTHER" id="PTHR42879:SF2">
    <property type="entry name" value="3-OXOACYL-[ACYL-CARRIER-PROTEIN] REDUCTASE FABG"/>
    <property type="match status" value="1"/>
</dbReference>
<evidence type="ECO:0000313" key="4">
    <source>
        <dbReference type="Proteomes" id="UP001265259"/>
    </source>
</evidence>
<evidence type="ECO:0000259" key="2">
    <source>
        <dbReference type="SMART" id="SM00822"/>
    </source>
</evidence>
<evidence type="ECO:0000256" key="1">
    <source>
        <dbReference type="ARBA" id="ARBA00006484"/>
    </source>
</evidence>
<dbReference type="InterPro" id="IPR050259">
    <property type="entry name" value="SDR"/>
</dbReference>
<dbReference type="PRINTS" id="PR00080">
    <property type="entry name" value="SDRFAMILY"/>
</dbReference>
<dbReference type="Gene3D" id="3.40.50.720">
    <property type="entry name" value="NAD(P)-binding Rossmann-like Domain"/>
    <property type="match status" value="1"/>
</dbReference>
<dbReference type="Pfam" id="PF13561">
    <property type="entry name" value="adh_short_C2"/>
    <property type="match status" value="1"/>
</dbReference>
<dbReference type="InterPro" id="IPR002347">
    <property type="entry name" value="SDR_fam"/>
</dbReference>
<dbReference type="RefSeq" id="WP_311689766.1">
    <property type="nucleotide sequence ID" value="NZ_JAVRHL010000001.1"/>
</dbReference>
<dbReference type="SUPFAM" id="SSF51735">
    <property type="entry name" value="NAD(P)-binding Rossmann-fold domains"/>
    <property type="match status" value="1"/>
</dbReference>
<dbReference type="PRINTS" id="PR00081">
    <property type="entry name" value="GDHRDH"/>
</dbReference>
<comment type="similarity">
    <text evidence="1">Belongs to the short-chain dehydrogenases/reductases (SDR) family.</text>
</comment>
<feature type="domain" description="Ketoreductase" evidence="2">
    <location>
        <begin position="11"/>
        <end position="194"/>
    </location>
</feature>
<name>A0ABU3DEB5_9RHOB</name>
<dbReference type="SMART" id="SM00822">
    <property type="entry name" value="PKS_KR"/>
    <property type="match status" value="1"/>
</dbReference>
<dbReference type="PANTHER" id="PTHR42879">
    <property type="entry name" value="3-OXOACYL-(ACYL-CARRIER-PROTEIN) REDUCTASE"/>
    <property type="match status" value="1"/>
</dbReference>
<dbReference type="EMBL" id="JAVRHL010000001">
    <property type="protein sequence ID" value="MDT0682020.1"/>
    <property type="molecule type" value="Genomic_DNA"/>
</dbReference>
<proteinExistence type="inferred from homology"/>
<comment type="caution">
    <text evidence="3">The sequence shown here is derived from an EMBL/GenBank/DDBJ whole genome shotgun (WGS) entry which is preliminary data.</text>
</comment>
<sequence length="251" mass="25770">MAELVDSEHSRVAFVTGAGQGLGKAIGLALAQAGHSVVFADIDADRAEAAAGDVGPAALGVSVDVRDRASVEAAAERARNRFGPIGILVNNAARTVAQPFAQLTETEWDDVFAVNLRGILLTTQTMVPDMVDAGWGRIINLSSLAGQRGGPQVQGAHYASSKAAIIGLSRYIAHEYASYGITANVIAPGPILTEATALAPKDKLDLLASQIPVGRFGAARDVGALACHLASTAGAFITGATMDINGGLQMR</sequence>
<dbReference type="InterPro" id="IPR057326">
    <property type="entry name" value="KR_dom"/>
</dbReference>
<reference evidence="3 4" key="1">
    <citation type="submission" date="2023-09" db="EMBL/GenBank/DDBJ databases">
        <authorList>
            <person name="Rey-Velasco X."/>
        </authorList>
    </citation>
    <scope>NUCLEOTIDE SEQUENCE [LARGE SCALE GENOMIC DNA]</scope>
    <source>
        <strain evidence="3 4">F158</strain>
    </source>
</reference>
<organism evidence="3 4">
    <name type="scientific">Tropicimonas omnivorans</name>
    <dbReference type="NCBI Taxonomy" id="3075590"/>
    <lineage>
        <taxon>Bacteria</taxon>
        <taxon>Pseudomonadati</taxon>
        <taxon>Pseudomonadota</taxon>
        <taxon>Alphaproteobacteria</taxon>
        <taxon>Rhodobacterales</taxon>
        <taxon>Roseobacteraceae</taxon>
        <taxon>Tropicimonas</taxon>
    </lineage>
</organism>
<gene>
    <name evidence="3" type="ORF">RM543_04935</name>
</gene>
<dbReference type="Proteomes" id="UP001265259">
    <property type="component" value="Unassembled WGS sequence"/>
</dbReference>
<dbReference type="InterPro" id="IPR036291">
    <property type="entry name" value="NAD(P)-bd_dom_sf"/>
</dbReference>
<evidence type="ECO:0000313" key="3">
    <source>
        <dbReference type="EMBL" id="MDT0682020.1"/>
    </source>
</evidence>
<keyword evidence="4" id="KW-1185">Reference proteome</keyword>